<dbReference type="PRINTS" id="PR00834">
    <property type="entry name" value="PROTEASES2C"/>
</dbReference>
<dbReference type="AlphaFoldDB" id="W4LYJ3"/>
<evidence type="ECO:0000256" key="7">
    <source>
        <dbReference type="ARBA" id="ARBA00022729"/>
    </source>
</evidence>
<feature type="domain" description="PDZ" evidence="17">
    <location>
        <begin position="285"/>
        <end position="376"/>
    </location>
</feature>
<evidence type="ECO:0000256" key="13">
    <source>
        <dbReference type="ARBA" id="ARBA00032850"/>
    </source>
</evidence>
<feature type="binding site" evidence="15">
    <location>
        <position position="170"/>
    </location>
    <ligand>
        <name>substrate</name>
    </ligand>
</feature>
<dbReference type="InterPro" id="IPR001478">
    <property type="entry name" value="PDZ"/>
</dbReference>
<evidence type="ECO:0000259" key="17">
    <source>
        <dbReference type="PROSITE" id="PS50106"/>
    </source>
</evidence>
<comment type="subcellular location">
    <subcellularLocation>
        <location evidence="2">Periplasm</location>
    </subcellularLocation>
</comment>
<gene>
    <name evidence="18" type="ORF">ETSY1_01705</name>
</gene>
<keyword evidence="16" id="KW-0812">Transmembrane</keyword>
<dbReference type="InterPro" id="IPR011782">
    <property type="entry name" value="Pept_S1C_Do"/>
</dbReference>
<dbReference type="InterPro" id="IPR036034">
    <property type="entry name" value="PDZ_sf"/>
</dbReference>
<dbReference type="InterPro" id="IPR001940">
    <property type="entry name" value="Peptidase_S1C"/>
</dbReference>
<feature type="active site" description="Charge relay system" evidence="14">
    <location>
        <position position="140"/>
    </location>
</feature>
<evidence type="ECO:0000256" key="3">
    <source>
        <dbReference type="ARBA" id="ARBA00010541"/>
    </source>
</evidence>
<evidence type="ECO:0000256" key="1">
    <source>
        <dbReference type="ARBA" id="ARBA00001772"/>
    </source>
</evidence>
<dbReference type="PATRIC" id="fig|1429438.4.peg.522"/>
<keyword evidence="6" id="KW-0645">Protease</keyword>
<evidence type="ECO:0000256" key="8">
    <source>
        <dbReference type="ARBA" id="ARBA00022737"/>
    </source>
</evidence>
<dbReference type="GO" id="GO:0004252">
    <property type="term" value="F:serine-type endopeptidase activity"/>
    <property type="evidence" value="ECO:0007669"/>
    <property type="project" value="InterPro"/>
</dbReference>
<dbReference type="Pfam" id="PF17820">
    <property type="entry name" value="PDZ_6"/>
    <property type="match status" value="1"/>
</dbReference>
<accession>W4LYJ3</accession>
<keyword evidence="19" id="KW-1185">Reference proteome</keyword>
<evidence type="ECO:0000256" key="9">
    <source>
        <dbReference type="ARBA" id="ARBA00022764"/>
    </source>
</evidence>
<keyword evidence="10" id="KW-0378">Hydrolase</keyword>
<dbReference type="SMART" id="SM00228">
    <property type="entry name" value="PDZ"/>
    <property type="match status" value="2"/>
</dbReference>
<dbReference type="Pfam" id="PF13365">
    <property type="entry name" value="Trypsin_2"/>
    <property type="match status" value="1"/>
</dbReference>
<protein>
    <recommendedName>
        <fullName evidence="5">Probable periplasmic serine endoprotease DegP-like</fullName>
        <ecNumber evidence="4">3.4.21.107</ecNumber>
    </recommendedName>
    <alternativeName>
        <fullName evidence="13">Protease Do</fullName>
    </alternativeName>
</protein>
<evidence type="ECO:0000256" key="12">
    <source>
        <dbReference type="ARBA" id="ARBA00023016"/>
    </source>
</evidence>
<comment type="similarity">
    <text evidence="3">Belongs to the peptidase S1C family.</text>
</comment>
<dbReference type="HOGENOM" id="CLU_020120_1_0_7"/>
<evidence type="ECO:0000313" key="19">
    <source>
        <dbReference type="Proteomes" id="UP000019141"/>
    </source>
</evidence>
<evidence type="ECO:0000256" key="5">
    <source>
        <dbReference type="ARBA" id="ARBA00013958"/>
    </source>
</evidence>
<dbReference type="CDD" id="cd10839">
    <property type="entry name" value="cpPDZ1_DegP-like"/>
    <property type="match status" value="1"/>
</dbReference>
<feature type="domain" description="PDZ" evidence="17">
    <location>
        <begin position="395"/>
        <end position="496"/>
    </location>
</feature>
<dbReference type="FunFam" id="2.40.10.120:FF:000007">
    <property type="entry name" value="Periplasmic serine endoprotease DegP-like"/>
    <property type="match status" value="1"/>
</dbReference>
<evidence type="ECO:0000256" key="15">
    <source>
        <dbReference type="PIRSR" id="PIRSR611782-2"/>
    </source>
</evidence>
<dbReference type="GO" id="GO:0006508">
    <property type="term" value="P:proteolysis"/>
    <property type="evidence" value="ECO:0007669"/>
    <property type="project" value="UniProtKB-KW"/>
</dbReference>
<dbReference type="SUPFAM" id="SSF50494">
    <property type="entry name" value="Trypsin-like serine proteases"/>
    <property type="match status" value="1"/>
</dbReference>
<proteinExistence type="inferred from homology"/>
<dbReference type="GO" id="GO:0042597">
    <property type="term" value="C:periplasmic space"/>
    <property type="evidence" value="ECO:0007669"/>
    <property type="project" value="UniProtKB-SubCell"/>
</dbReference>
<dbReference type="NCBIfam" id="TIGR02037">
    <property type="entry name" value="degP_htrA_DO"/>
    <property type="match status" value="1"/>
</dbReference>
<keyword evidence="9" id="KW-0574">Periplasm</keyword>
<evidence type="ECO:0000256" key="4">
    <source>
        <dbReference type="ARBA" id="ARBA00013035"/>
    </source>
</evidence>
<feature type="transmembrane region" description="Helical" evidence="16">
    <location>
        <begin position="20"/>
        <end position="39"/>
    </location>
</feature>
<evidence type="ECO:0000256" key="2">
    <source>
        <dbReference type="ARBA" id="ARBA00004418"/>
    </source>
</evidence>
<feature type="active site" description="Charge relay system" evidence="14">
    <location>
        <position position="170"/>
    </location>
</feature>
<dbReference type="SUPFAM" id="SSF50156">
    <property type="entry name" value="PDZ domain-like"/>
    <property type="match status" value="2"/>
</dbReference>
<dbReference type="Gene3D" id="2.30.42.10">
    <property type="match status" value="2"/>
</dbReference>
<keyword evidence="8" id="KW-0677">Repeat</keyword>
<evidence type="ECO:0000256" key="11">
    <source>
        <dbReference type="ARBA" id="ARBA00022825"/>
    </source>
</evidence>
<keyword evidence="16" id="KW-1133">Transmembrane helix</keyword>
<dbReference type="PANTHER" id="PTHR22939">
    <property type="entry name" value="SERINE PROTEASE FAMILY S1C HTRA-RELATED"/>
    <property type="match status" value="1"/>
</dbReference>
<feature type="binding site" evidence="15">
    <location>
        <position position="140"/>
    </location>
    <ligand>
        <name>substrate</name>
    </ligand>
</feature>
<keyword evidence="12" id="KW-0346">Stress response</keyword>
<evidence type="ECO:0000313" key="18">
    <source>
        <dbReference type="EMBL" id="ETX02973.1"/>
    </source>
</evidence>
<dbReference type="EC" id="3.4.21.107" evidence="4"/>
<name>W4LYJ3_ENTF1</name>
<dbReference type="PROSITE" id="PS50106">
    <property type="entry name" value="PDZ"/>
    <property type="match status" value="2"/>
</dbReference>
<dbReference type="EMBL" id="AZHW01000091">
    <property type="protein sequence ID" value="ETX02973.1"/>
    <property type="molecule type" value="Genomic_DNA"/>
</dbReference>
<keyword evidence="16" id="KW-0472">Membrane</keyword>
<dbReference type="PANTHER" id="PTHR22939:SF130">
    <property type="entry name" value="PERIPLASMIC SERINE ENDOPROTEASE DEGP-LIKE-RELATED"/>
    <property type="match status" value="1"/>
</dbReference>
<evidence type="ECO:0000256" key="10">
    <source>
        <dbReference type="ARBA" id="ARBA00022801"/>
    </source>
</evidence>
<comment type="catalytic activity">
    <reaction evidence="1">
        <text>Acts on substrates that are at least partially unfolded. The cleavage site P1 residue is normally between a pair of hydrophobic residues, such as Val-|-Val.</text>
        <dbReference type="EC" id="3.4.21.107"/>
    </reaction>
</comment>
<dbReference type="InterPro" id="IPR041489">
    <property type="entry name" value="PDZ_6"/>
</dbReference>
<dbReference type="Pfam" id="PF13180">
    <property type="entry name" value="PDZ_2"/>
    <property type="match status" value="1"/>
</dbReference>
<feature type="active site" description="Charge relay system" evidence="14">
    <location>
        <position position="244"/>
    </location>
</feature>
<reference evidence="18 19" key="1">
    <citation type="journal article" date="2014" name="Nature">
        <title>An environmental bacterial taxon with a large and distinct metabolic repertoire.</title>
        <authorList>
            <person name="Wilson M.C."/>
            <person name="Mori T."/>
            <person name="Ruckert C."/>
            <person name="Uria A.R."/>
            <person name="Helf M.J."/>
            <person name="Takada K."/>
            <person name="Gernert C."/>
            <person name="Steffens U.A."/>
            <person name="Heycke N."/>
            <person name="Schmitt S."/>
            <person name="Rinke C."/>
            <person name="Helfrich E.J."/>
            <person name="Brachmann A.O."/>
            <person name="Gurgui C."/>
            <person name="Wakimoto T."/>
            <person name="Kracht M."/>
            <person name="Crusemann M."/>
            <person name="Hentschel U."/>
            <person name="Abe I."/>
            <person name="Matsunaga S."/>
            <person name="Kalinowski J."/>
            <person name="Takeyama H."/>
            <person name="Piel J."/>
        </authorList>
    </citation>
    <scope>NUCLEOTIDE SEQUENCE [LARGE SCALE GENOMIC DNA]</scope>
    <source>
        <strain evidence="19">TSY1</strain>
    </source>
</reference>
<evidence type="ECO:0000256" key="6">
    <source>
        <dbReference type="ARBA" id="ARBA00022670"/>
    </source>
</evidence>
<organism evidence="18 19">
    <name type="scientific">Entotheonella factor</name>
    <dbReference type="NCBI Taxonomy" id="1429438"/>
    <lineage>
        <taxon>Bacteria</taxon>
        <taxon>Pseudomonadati</taxon>
        <taxon>Nitrospinota/Tectimicrobiota group</taxon>
        <taxon>Candidatus Tectimicrobiota</taxon>
        <taxon>Candidatus Entotheonellia</taxon>
        <taxon>Candidatus Entotheonellales</taxon>
        <taxon>Candidatus Entotheonellaceae</taxon>
        <taxon>Candidatus Entotheonella</taxon>
    </lineage>
</organism>
<evidence type="ECO:0000256" key="14">
    <source>
        <dbReference type="PIRSR" id="PIRSR611782-1"/>
    </source>
</evidence>
<dbReference type="InterPro" id="IPR009003">
    <property type="entry name" value="Peptidase_S1_PA"/>
</dbReference>
<sequence length="498" mass="52930">MESRTQPLPHRRQARQRTLVTIAFSFFLMGLIAASGLKWTGAAIATETQTSMATVPETSSRPTSFAELARQMSPTVVNIKVTKARPVSSEHWQPRGNHPFGEFFERFFKEMPQRPPHFRQQGSGSGVIISPEGLIVTNHHVIHGADTVAVTLADQQEYEAKVVGRDPKTDLAVLKIEAQQPLPAAELGDSDLLHVGDWVVAIGNPFGLNHTVTSGIVSAKGRVIGAGPYDDFIQTDASINPGNSGGPLFDLNGNVVGINTAIIPQGQGIGFAIPVNIAKSLLPQLVETGHVTRGYLGVSIQTLTPPLAQALNLQARKGALVSDVMPDSPADRAGIERGDVIMTFNGEAIDDSRDLAATVAATPVGDDTEVLVLRNGQEQTLSITVGTLPNPGAATSENESPNRGEWGLQLQELTPERARARGLDDGQGVEVVAVRPGSPAAEAGLLSGDILLQVNRRAVGSIDDMKAAIAANDNDQLLLLVKRQQGNLFVALSKEESK</sequence>
<keyword evidence="11" id="KW-0720">Serine protease</keyword>
<keyword evidence="7" id="KW-0732">Signal</keyword>
<dbReference type="Proteomes" id="UP000019141">
    <property type="component" value="Unassembled WGS sequence"/>
</dbReference>
<feature type="binding site" evidence="15">
    <location>
        <begin position="242"/>
        <end position="244"/>
    </location>
    <ligand>
        <name>substrate</name>
    </ligand>
</feature>
<evidence type="ECO:0000256" key="16">
    <source>
        <dbReference type="SAM" id="Phobius"/>
    </source>
</evidence>
<dbReference type="Gene3D" id="2.40.10.120">
    <property type="match status" value="1"/>
</dbReference>
<comment type="caution">
    <text evidence="18">The sequence shown here is derived from an EMBL/GenBank/DDBJ whole genome shotgun (WGS) entry which is preliminary data.</text>
</comment>